<proteinExistence type="predicted"/>
<organism evidence="1">
    <name type="scientific">Pandoravirus macleodensis</name>
    <dbReference type="NCBI Taxonomy" id="2107707"/>
    <lineage>
        <taxon>Viruses</taxon>
        <taxon>Pandoravirus</taxon>
    </lineage>
</organism>
<sequence length="491" mass="52155">MSRTGEIMMATVFFNATQEVTAMPASGRYVLPEGTVPGTAVVFIARARGDAIPVPFAVEGADAPTRVTATKDGVAFTGDLVSIDAESLTLSTDAGITQTLTGYDDAQIQRRDRPTVIADATAAISEARVAFMRDGLSWRPSYLIYLGRGDTEQEDEPIIEQIVGAADIRNKSDRRVHIDHTWLTATRVPLPPGRRPATARYAPRPMQMAAAAAAAPMAMEEGATRSLAMVRAAPAGGDVDTDQEASSSNPSEAARYDLGALSMDSDSTVTVPLFVAGPPAEQAAVRFCLLPTGPTTPGERNEPLTRGYRFVTEQAMPPGRVTVFDPDMGFVGVADLGGAVAGEPVDLRLGPSTQVDVDVWVQVNTAYSPVDLGDDTMVGDDGRHSPDMAMLGHRDVRRDQATVALPTVVQVIDHVVVHGVVRNGTGRPVVIVLSYRPIVGGVITSSEPPCDRMTRGVAEWEATFVPGSTDLRLVLEVDRGQRIVTPSTAIN</sequence>
<name>A0A2U7UG93_9VIRU</name>
<dbReference type="RefSeq" id="YP_009481411.1">
    <property type="nucleotide sequence ID" value="NC_037665.1"/>
</dbReference>
<gene>
    <name evidence="1" type="ORF">pmac_cds_727</name>
</gene>
<protein>
    <submittedName>
        <fullName evidence="1">Uncharacterized protein</fullName>
    </submittedName>
</protein>
<dbReference type="KEGG" id="vg:36841870"/>
<reference evidence="1" key="1">
    <citation type="journal article" date="2018" name="Nat. Commun.">
        <title>Diversity and evolution of the emerging Pandoraviridae family.</title>
        <authorList>
            <person name="Legendre M."/>
            <person name="Fabre E."/>
            <person name="Poirot O."/>
            <person name="Jeudy S."/>
            <person name="Lartigue A."/>
            <person name="Alempic J.M."/>
            <person name="Beucher L."/>
            <person name="Philippe N."/>
            <person name="Bertaux L."/>
            <person name="Christo-Foroux E."/>
            <person name="Labadie K."/>
            <person name="Coute Y."/>
            <person name="Abergel C."/>
            <person name="Claverie J.M."/>
        </authorList>
    </citation>
    <scope>NUCLEOTIDE SEQUENCE [LARGE SCALE GENOMIC DNA]</scope>
    <source>
        <strain evidence="1">Macleodensis</strain>
    </source>
</reference>
<dbReference type="Proteomes" id="UP000249758">
    <property type="component" value="Segment"/>
</dbReference>
<accession>A0A2U7UG93</accession>
<dbReference type="GeneID" id="36841870"/>
<evidence type="ECO:0000313" key="1">
    <source>
        <dbReference type="EMBL" id="AVK77415.1"/>
    </source>
</evidence>
<dbReference type="EMBL" id="MG011691">
    <property type="protein sequence ID" value="AVK77415.1"/>
    <property type="molecule type" value="Genomic_DNA"/>
</dbReference>